<feature type="domain" description="Enoyl reductase (ER)" evidence="5">
    <location>
        <begin position="10"/>
        <end position="337"/>
    </location>
</feature>
<keyword evidence="2 4" id="KW-0862">Zinc</keyword>
<evidence type="ECO:0000256" key="3">
    <source>
        <dbReference type="ARBA" id="ARBA00023002"/>
    </source>
</evidence>
<dbReference type="OrthoDB" id="9769198at2"/>
<evidence type="ECO:0000313" key="6">
    <source>
        <dbReference type="EMBL" id="VBB09620.1"/>
    </source>
</evidence>
<dbReference type="InterPro" id="IPR011032">
    <property type="entry name" value="GroES-like_sf"/>
</dbReference>
<dbReference type="SMART" id="SM00829">
    <property type="entry name" value="PKS_ER"/>
    <property type="match status" value="1"/>
</dbReference>
<reference evidence="6 7" key="1">
    <citation type="submission" date="2018-06" db="EMBL/GenBank/DDBJ databases">
        <authorList>
            <person name="Strepis N."/>
        </authorList>
    </citation>
    <scope>NUCLEOTIDE SEQUENCE [LARGE SCALE GENOMIC DNA]</scope>
    <source>
        <strain evidence="6">LUCI</strain>
    </source>
</reference>
<proteinExistence type="inferred from homology"/>
<dbReference type="Gene3D" id="3.40.50.720">
    <property type="entry name" value="NAD(P)-binding Rossmann-like Domain"/>
    <property type="match status" value="1"/>
</dbReference>
<dbReference type="PANTHER" id="PTHR43401:SF2">
    <property type="entry name" value="L-THREONINE 3-DEHYDROGENASE"/>
    <property type="match status" value="1"/>
</dbReference>
<dbReference type="InterPro" id="IPR020843">
    <property type="entry name" value="ER"/>
</dbReference>
<keyword evidence="1 4" id="KW-0479">Metal-binding</keyword>
<dbReference type="Pfam" id="PF08240">
    <property type="entry name" value="ADH_N"/>
    <property type="match status" value="1"/>
</dbReference>
<dbReference type="AlphaFoldDB" id="A0A498RFN1"/>
<comment type="cofactor">
    <cofactor evidence="4">
        <name>Zn(2+)</name>
        <dbReference type="ChEBI" id="CHEBI:29105"/>
    </cofactor>
</comment>
<name>A0A498RFN1_9FIRM</name>
<keyword evidence="3" id="KW-0560">Oxidoreductase</keyword>
<evidence type="ECO:0000256" key="2">
    <source>
        <dbReference type="ARBA" id="ARBA00022833"/>
    </source>
</evidence>
<dbReference type="NCBIfam" id="NF007489">
    <property type="entry name" value="PRK10083.1"/>
    <property type="match status" value="1"/>
</dbReference>
<dbReference type="InterPro" id="IPR050129">
    <property type="entry name" value="Zn_alcohol_dh"/>
</dbReference>
<gene>
    <name evidence="6" type="ORF">LUCI_4915</name>
</gene>
<protein>
    <recommendedName>
        <fullName evidence="5">Enoyl reductase (ER) domain-containing protein</fullName>
    </recommendedName>
</protein>
<evidence type="ECO:0000256" key="4">
    <source>
        <dbReference type="RuleBase" id="RU361277"/>
    </source>
</evidence>
<keyword evidence="7" id="KW-1185">Reference proteome</keyword>
<dbReference type="GO" id="GO:0016491">
    <property type="term" value="F:oxidoreductase activity"/>
    <property type="evidence" value="ECO:0007669"/>
    <property type="project" value="UniProtKB-KW"/>
</dbReference>
<sequence length="339" mass="36981">MKAIEIFEPGKIGIKERPIPDLKENEVLVKVKAAGICGSDVHIYHGKNVFATYPRVAGHEFAGEIVKIGSQVTGLMAGDRVVVDPVISCGRCYPCRIGRHNVCRNLNVLGVHRDGGYQEYVAVAAANTYKLPGNISWEVAALVEPYTIAAQVIDRGRLTAEDTVLICGAGPIGLILLQAVKMAGAKVAIMDIIETRLDKAGKMGADLVIHAERRDLVQEIMTFTDQNGASLILEATGNANVLETCIHRIASAAGRVVVLGFSTEPPVKIPQVDIMSRELEIIGTRLNNHKFPQVTEWFVKGLVEPEQVISHTFKFHEVQTAFELIDTNPAEVCKIVLRF</sequence>
<dbReference type="SUPFAM" id="SSF51735">
    <property type="entry name" value="NAD(P)-binding Rossmann-fold domains"/>
    <property type="match status" value="1"/>
</dbReference>
<comment type="similarity">
    <text evidence="4">Belongs to the zinc-containing alcohol dehydrogenase family.</text>
</comment>
<dbReference type="InterPro" id="IPR013149">
    <property type="entry name" value="ADH-like_C"/>
</dbReference>
<organism evidence="6 7">
    <name type="scientific">Lucifera butyrica</name>
    <dbReference type="NCBI Taxonomy" id="1351585"/>
    <lineage>
        <taxon>Bacteria</taxon>
        <taxon>Bacillati</taxon>
        <taxon>Bacillota</taxon>
        <taxon>Negativicutes</taxon>
        <taxon>Veillonellales</taxon>
        <taxon>Veillonellaceae</taxon>
        <taxon>Lucifera</taxon>
    </lineage>
</organism>
<evidence type="ECO:0000313" key="7">
    <source>
        <dbReference type="Proteomes" id="UP000277811"/>
    </source>
</evidence>
<dbReference type="Proteomes" id="UP000277811">
    <property type="component" value="Unassembled WGS sequence"/>
</dbReference>
<dbReference type="PROSITE" id="PS00059">
    <property type="entry name" value="ADH_ZINC"/>
    <property type="match status" value="1"/>
</dbReference>
<dbReference type="InterPro" id="IPR036291">
    <property type="entry name" value="NAD(P)-bd_dom_sf"/>
</dbReference>
<dbReference type="PANTHER" id="PTHR43401">
    <property type="entry name" value="L-THREONINE 3-DEHYDROGENASE"/>
    <property type="match status" value="1"/>
</dbReference>
<dbReference type="RefSeq" id="WP_122630391.1">
    <property type="nucleotide sequence ID" value="NZ_UPPP01000127.1"/>
</dbReference>
<dbReference type="InterPro" id="IPR013154">
    <property type="entry name" value="ADH-like_N"/>
</dbReference>
<dbReference type="Pfam" id="PF00107">
    <property type="entry name" value="ADH_zinc_N"/>
    <property type="match status" value="1"/>
</dbReference>
<evidence type="ECO:0000256" key="1">
    <source>
        <dbReference type="ARBA" id="ARBA00022723"/>
    </source>
</evidence>
<accession>A0A498RFN1</accession>
<dbReference type="EMBL" id="UPPP01000127">
    <property type="protein sequence ID" value="VBB09620.1"/>
    <property type="molecule type" value="Genomic_DNA"/>
</dbReference>
<dbReference type="Gene3D" id="3.90.180.10">
    <property type="entry name" value="Medium-chain alcohol dehydrogenases, catalytic domain"/>
    <property type="match status" value="1"/>
</dbReference>
<dbReference type="GO" id="GO:0008270">
    <property type="term" value="F:zinc ion binding"/>
    <property type="evidence" value="ECO:0007669"/>
    <property type="project" value="InterPro"/>
</dbReference>
<dbReference type="CDD" id="cd08261">
    <property type="entry name" value="Zn_ADH7"/>
    <property type="match status" value="1"/>
</dbReference>
<evidence type="ECO:0000259" key="5">
    <source>
        <dbReference type="SMART" id="SM00829"/>
    </source>
</evidence>
<dbReference type="SUPFAM" id="SSF50129">
    <property type="entry name" value="GroES-like"/>
    <property type="match status" value="1"/>
</dbReference>
<dbReference type="InterPro" id="IPR002328">
    <property type="entry name" value="ADH_Zn_CS"/>
</dbReference>